<keyword evidence="5" id="KW-1185">Reference proteome</keyword>
<reference evidence="4 5" key="1">
    <citation type="submission" date="2019-06" db="EMBL/GenBank/DDBJ databases">
        <title>Sequencing the genomes of 1000 actinobacteria strains.</title>
        <authorList>
            <person name="Klenk H.-P."/>
        </authorList>
    </citation>
    <scope>NUCLEOTIDE SEQUENCE [LARGE SCALE GENOMIC DNA]</scope>
    <source>
        <strain evidence="4 5">DSM 24617</strain>
    </source>
</reference>
<protein>
    <submittedName>
        <fullName evidence="4">Thioesterase superfamily protein</fullName>
    </submittedName>
</protein>
<feature type="region of interest" description="Disordered" evidence="1">
    <location>
        <begin position="1"/>
        <end position="25"/>
    </location>
</feature>
<dbReference type="SUPFAM" id="SSF54637">
    <property type="entry name" value="Thioesterase/thiol ester dehydrase-isomerase"/>
    <property type="match status" value="1"/>
</dbReference>
<dbReference type="AlphaFoldDB" id="A0A542XFE4"/>
<dbReference type="OrthoDB" id="1413770at2"/>
<evidence type="ECO:0000259" key="3">
    <source>
        <dbReference type="Pfam" id="PF20789"/>
    </source>
</evidence>
<comment type="caution">
    <text evidence="4">The sequence shown here is derived from an EMBL/GenBank/DDBJ whole genome shotgun (WGS) entry which is preliminary data.</text>
</comment>
<dbReference type="InterPro" id="IPR029069">
    <property type="entry name" value="HotDog_dom_sf"/>
</dbReference>
<feature type="domain" description="Acyl-CoA thioesterase-like C-terminal" evidence="3">
    <location>
        <begin position="146"/>
        <end position="275"/>
    </location>
</feature>
<dbReference type="Pfam" id="PF13622">
    <property type="entry name" value="4HBT_3"/>
    <property type="match status" value="1"/>
</dbReference>
<sequence length="279" mass="30484">MCVDDAGRASPRARPEEETRSTDAAPSYFVPVADHTYRPTSLTQGAWREDEQHVSVLAGLAAHEIEQHEPRADLLACRFSFEILGQIAREEISFEVRTARPGRTIELVEAVGTIGPRPVLLTRAWRLLTSDTTSVEGIELPAMPKPQDCEPFDGAAQWQGEFLASLEWLAAPGGRDGRRQVWTRTPVDLVEGVEVGDLARFVSLVDLANGVATRRHPKTMGYPNVELSIHLLRRPDPEWVGLDTSVSFGPDGVGLTSTVLNDVHGPVGTAAQSLTLRLP</sequence>
<proteinExistence type="predicted"/>
<organism evidence="4 5">
    <name type="scientific">Barrientosiimonas humi</name>
    <dbReference type="NCBI Taxonomy" id="999931"/>
    <lineage>
        <taxon>Bacteria</taxon>
        <taxon>Bacillati</taxon>
        <taxon>Actinomycetota</taxon>
        <taxon>Actinomycetes</taxon>
        <taxon>Micrococcales</taxon>
        <taxon>Dermacoccaceae</taxon>
        <taxon>Barrientosiimonas</taxon>
    </lineage>
</organism>
<evidence type="ECO:0000259" key="2">
    <source>
        <dbReference type="Pfam" id="PF13622"/>
    </source>
</evidence>
<accession>A0A542XFE4</accession>
<dbReference type="InterPro" id="IPR049450">
    <property type="entry name" value="ACOT8-like_C"/>
</dbReference>
<dbReference type="InterPro" id="IPR042171">
    <property type="entry name" value="Acyl-CoA_hotdog"/>
</dbReference>
<dbReference type="Pfam" id="PF20789">
    <property type="entry name" value="4HBT_3C"/>
    <property type="match status" value="1"/>
</dbReference>
<dbReference type="Gene3D" id="2.40.160.210">
    <property type="entry name" value="Acyl-CoA thioesterase, double hotdog domain"/>
    <property type="match status" value="1"/>
</dbReference>
<dbReference type="EMBL" id="VFOK01000001">
    <property type="protein sequence ID" value="TQL34543.1"/>
    <property type="molecule type" value="Genomic_DNA"/>
</dbReference>
<name>A0A542XFE4_9MICO</name>
<evidence type="ECO:0000313" key="5">
    <source>
        <dbReference type="Proteomes" id="UP000318336"/>
    </source>
</evidence>
<dbReference type="RefSeq" id="WP_142006886.1">
    <property type="nucleotide sequence ID" value="NZ_CAJTBP010000001.1"/>
</dbReference>
<evidence type="ECO:0000313" key="4">
    <source>
        <dbReference type="EMBL" id="TQL34543.1"/>
    </source>
</evidence>
<evidence type="ECO:0000256" key="1">
    <source>
        <dbReference type="SAM" id="MobiDB-lite"/>
    </source>
</evidence>
<feature type="domain" description="Acyl-CoA thioesterase-like N-terminal HotDog" evidence="2">
    <location>
        <begin position="45"/>
        <end position="124"/>
    </location>
</feature>
<dbReference type="Proteomes" id="UP000318336">
    <property type="component" value="Unassembled WGS sequence"/>
</dbReference>
<gene>
    <name evidence="4" type="ORF">FB554_2719</name>
</gene>
<dbReference type="InterPro" id="IPR049449">
    <property type="entry name" value="TesB_ACOT8-like_N"/>
</dbReference>